<evidence type="ECO:0000256" key="5">
    <source>
        <dbReference type="PROSITE-ProRule" id="PRU01240"/>
    </source>
</evidence>
<evidence type="ECO:0000256" key="6">
    <source>
        <dbReference type="RuleBase" id="RU003355"/>
    </source>
</evidence>
<evidence type="ECO:0000259" key="9">
    <source>
        <dbReference type="Pfam" id="PF13290"/>
    </source>
</evidence>
<dbReference type="AlphaFoldDB" id="A0A9D1LDP1"/>
<dbReference type="InterPro" id="IPR000209">
    <property type="entry name" value="Peptidase_S8/S53_dom"/>
</dbReference>
<keyword evidence="2 5" id="KW-0645">Protease</keyword>
<dbReference type="PANTHER" id="PTHR43806:SF11">
    <property type="entry name" value="CEREVISIN-RELATED"/>
    <property type="match status" value="1"/>
</dbReference>
<feature type="active site" description="Charge relay system" evidence="5">
    <location>
        <position position="388"/>
    </location>
</feature>
<dbReference type="InterPro" id="IPR023827">
    <property type="entry name" value="Peptidase_S8_Asp-AS"/>
</dbReference>
<dbReference type="InterPro" id="IPR050131">
    <property type="entry name" value="Peptidase_S8_subtilisin-like"/>
</dbReference>
<evidence type="ECO:0000256" key="1">
    <source>
        <dbReference type="ARBA" id="ARBA00011073"/>
    </source>
</evidence>
<evidence type="ECO:0000256" key="2">
    <source>
        <dbReference type="ARBA" id="ARBA00022670"/>
    </source>
</evidence>
<dbReference type="PROSITE" id="PS00138">
    <property type="entry name" value="SUBTILASE_SER"/>
    <property type="match status" value="1"/>
</dbReference>
<reference evidence="10" key="1">
    <citation type="submission" date="2020-10" db="EMBL/GenBank/DDBJ databases">
        <authorList>
            <person name="Gilroy R."/>
        </authorList>
    </citation>
    <scope>NUCLEOTIDE SEQUENCE</scope>
    <source>
        <strain evidence="10">ChiGjej1B1-19959</strain>
    </source>
</reference>
<feature type="domain" description="Peptidase S8/S53" evidence="8">
    <location>
        <begin position="198"/>
        <end position="424"/>
    </location>
</feature>
<sequence length="888" mass="98277">MRKFICVLLSFVTVLSWFAASFTALALESQESNNINGFIDGITELVQAYDSDKEFTVPENDESKQIQSFSAESTVDETDNNAEQEYTLQDFQTARLIVRANGNFNPYGALEEVSGFEDFHILQYESPEAAMEAYENLQVEKNITEVDLDLVCAYSGYESTPENPDIISKDEFLNDWSRDRTQSKRLQEYLAEADIPMKEIIVGVVDSGIDYTHEIFEGRVERTYFNVSSSGNADDEMDNEISYHGTTVSSVIVNNSPKNVKVAVYKVGDNDSMTVTAIGAGLLAAIEKCDVINTSLSSLSDISLITEIVLKAYSKNIPVFAAVGNSSFTETSPVPANVPECIAVSATDFNNTIAFMNTKTPNSDVSAPGENVAVAIPGDRYVRFSGTSYSTPCAAALGAILKSVTPEITVDEIDAQLKETSFDAKRYNERQSSQGGFMDNYHSLWDGVGMIQFCNALGLEKLTVPEIHLEDKVYIGEQTCTITCPDEKAIVLYTTDGTYPAFENADVYTEPFQITQRTRIRAVAYYADGGYYSDEVETTPRIQYTDSDENFAISNDGIITKYNGNISDLYVPETINGITVTGFDKGAFNTVIGLTLPKTVTEIPASAFSTNSIIEFVRGEGIVTVKSSAFSQSNIMYVEFPAAEYIQAYAFYAASKFCSGYFPNVEIIEGDAFSYSRIISFYGPEVQEIDDGAFGQCSRLEKVYFPQCTIINVLWGPANGVFDSCSRLVSVEMPLITNLTFAAFNNTSISKADFPFIKTIEEKAFYNCFELEYINMTALLTVPKQAFGSDSFSLFNKYTKLRSFRLDSVTQIEQDAFGKHPTVRIELSHLESAKSLPQTEGCIITMPSTFKECTEDTVGRNYKVYGTKGTYAEEWANANGHEFIEISQ</sequence>
<keyword evidence="3 5" id="KW-0378">Hydrolase</keyword>
<organism evidence="10 11">
    <name type="scientific">Candidatus Fimenecus excrementigallinarum</name>
    <dbReference type="NCBI Taxonomy" id="2840816"/>
    <lineage>
        <taxon>Bacteria</taxon>
        <taxon>Bacillati</taxon>
        <taxon>Bacillota</taxon>
        <taxon>Clostridia</taxon>
        <taxon>Candidatus Fimenecus</taxon>
    </lineage>
</organism>
<feature type="active site" description="Charge relay system" evidence="5">
    <location>
        <position position="244"/>
    </location>
</feature>
<dbReference type="InterPro" id="IPR032675">
    <property type="entry name" value="LRR_dom_sf"/>
</dbReference>
<dbReference type="GO" id="GO:0004252">
    <property type="term" value="F:serine-type endopeptidase activity"/>
    <property type="evidence" value="ECO:0007669"/>
    <property type="project" value="UniProtKB-UniRule"/>
</dbReference>
<dbReference type="PANTHER" id="PTHR43806">
    <property type="entry name" value="PEPTIDASE S8"/>
    <property type="match status" value="1"/>
</dbReference>
<dbReference type="PROSITE" id="PS00136">
    <property type="entry name" value="SUBTILASE_ASP"/>
    <property type="match status" value="1"/>
</dbReference>
<dbReference type="InterPro" id="IPR015500">
    <property type="entry name" value="Peptidase_S8_subtilisin-rel"/>
</dbReference>
<proteinExistence type="inferred from homology"/>
<dbReference type="InterPro" id="IPR026906">
    <property type="entry name" value="LRR_5"/>
</dbReference>
<dbReference type="InterPro" id="IPR023828">
    <property type="entry name" value="Peptidase_S8_Ser-AS"/>
</dbReference>
<feature type="non-terminal residue" evidence="10">
    <location>
        <position position="888"/>
    </location>
</feature>
<dbReference type="EMBL" id="DVMW01000026">
    <property type="protein sequence ID" value="HIU35725.1"/>
    <property type="molecule type" value="Genomic_DNA"/>
</dbReference>
<dbReference type="PRINTS" id="PR00723">
    <property type="entry name" value="SUBTILISIN"/>
</dbReference>
<evidence type="ECO:0000256" key="3">
    <source>
        <dbReference type="ARBA" id="ARBA00022801"/>
    </source>
</evidence>
<dbReference type="Pfam" id="PF00082">
    <property type="entry name" value="Peptidase_S8"/>
    <property type="match status" value="1"/>
</dbReference>
<dbReference type="Gene3D" id="3.40.50.200">
    <property type="entry name" value="Peptidase S8/S53 domain"/>
    <property type="match status" value="1"/>
</dbReference>
<keyword evidence="4 5" id="KW-0720">Serine protease</keyword>
<evidence type="ECO:0000256" key="4">
    <source>
        <dbReference type="ARBA" id="ARBA00022825"/>
    </source>
</evidence>
<feature type="domain" description="GH29D-like beta-sandwich" evidence="9">
    <location>
        <begin position="473"/>
        <end position="526"/>
    </location>
</feature>
<evidence type="ECO:0000256" key="7">
    <source>
        <dbReference type="SAM" id="SignalP"/>
    </source>
</evidence>
<keyword evidence="7" id="KW-0732">Signal</keyword>
<dbReference type="Pfam" id="PF13290">
    <property type="entry name" value="CHB_HEX_C_1"/>
    <property type="match status" value="1"/>
</dbReference>
<comment type="caution">
    <text evidence="10">The sequence shown here is derived from an EMBL/GenBank/DDBJ whole genome shotgun (WGS) entry which is preliminary data.</text>
</comment>
<dbReference type="InterPro" id="IPR059177">
    <property type="entry name" value="GH29D-like_dom"/>
</dbReference>
<dbReference type="Gene3D" id="3.80.10.10">
    <property type="entry name" value="Ribonuclease Inhibitor"/>
    <property type="match status" value="2"/>
</dbReference>
<dbReference type="SUPFAM" id="SSF52743">
    <property type="entry name" value="Subtilisin-like"/>
    <property type="match status" value="1"/>
</dbReference>
<dbReference type="Pfam" id="PF13306">
    <property type="entry name" value="LRR_5"/>
    <property type="match status" value="1"/>
</dbReference>
<evidence type="ECO:0000313" key="10">
    <source>
        <dbReference type="EMBL" id="HIU35725.1"/>
    </source>
</evidence>
<comment type="similarity">
    <text evidence="1 5 6">Belongs to the peptidase S8 family.</text>
</comment>
<dbReference type="GO" id="GO:0006508">
    <property type="term" value="P:proteolysis"/>
    <property type="evidence" value="ECO:0007669"/>
    <property type="project" value="UniProtKB-KW"/>
</dbReference>
<reference evidence="10" key="2">
    <citation type="journal article" date="2021" name="PeerJ">
        <title>Extensive microbial diversity within the chicken gut microbiome revealed by metagenomics and culture.</title>
        <authorList>
            <person name="Gilroy R."/>
            <person name="Ravi A."/>
            <person name="Getino M."/>
            <person name="Pursley I."/>
            <person name="Horton D.L."/>
            <person name="Alikhan N.F."/>
            <person name="Baker D."/>
            <person name="Gharbi K."/>
            <person name="Hall N."/>
            <person name="Watson M."/>
            <person name="Adriaenssens E.M."/>
            <person name="Foster-Nyarko E."/>
            <person name="Jarju S."/>
            <person name="Secka A."/>
            <person name="Antonio M."/>
            <person name="Oren A."/>
            <person name="Chaudhuri R.R."/>
            <person name="La Ragione R."/>
            <person name="Hildebrand F."/>
            <person name="Pallen M.J."/>
        </authorList>
    </citation>
    <scope>NUCLEOTIDE SEQUENCE</scope>
    <source>
        <strain evidence="10">ChiGjej1B1-19959</strain>
    </source>
</reference>
<feature type="signal peptide" evidence="7">
    <location>
        <begin position="1"/>
        <end position="19"/>
    </location>
</feature>
<feature type="chain" id="PRO_5038800218" evidence="7">
    <location>
        <begin position="20"/>
        <end position="888"/>
    </location>
</feature>
<dbReference type="Proteomes" id="UP000824071">
    <property type="component" value="Unassembled WGS sequence"/>
</dbReference>
<name>A0A9D1LDP1_9FIRM</name>
<feature type="active site" description="Charge relay system" evidence="5">
    <location>
        <position position="206"/>
    </location>
</feature>
<dbReference type="PROSITE" id="PS51892">
    <property type="entry name" value="SUBTILASE"/>
    <property type="match status" value="1"/>
</dbReference>
<protein>
    <submittedName>
        <fullName evidence="10">S8 family serine peptidase</fullName>
    </submittedName>
</protein>
<gene>
    <name evidence="10" type="ORF">IAC53_03855</name>
</gene>
<evidence type="ECO:0000259" key="8">
    <source>
        <dbReference type="Pfam" id="PF00082"/>
    </source>
</evidence>
<accession>A0A9D1LDP1</accession>
<dbReference type="InterPro" id="IPR036852">
    <property type="entry name" value="Peptidase_S8/S53_dom_sf"/>
</dbReference>
<dbReference type="SUPFAM" id="SSF52058">
    <property type="entry name" value="L domain-like"/>
    <property type="match status" value="1"/>
</dbReference>
<evidence type="ECO:0000313" key="11">
    <source>
        <dbReference type="Proteomes" id="UP000824071"/>
    </source>
</evidence>